<dbReference type="PANTHER" id="PTHR14237:SF80">
    <property type="entry name" value="MOLYBDENUM COFACTOR SULFURASE"/>
    <property type="match status" value="1"/>
</dbReference>
<protein>
    <submittedName>
        <fullName evidence="3">PLP-dependent transferase</fullName>
    </submittedName>
</protein>
<gene>
    <name evidence="3" type="ORF">BU26DRAFT_587647</name>
</gene>
<organism evidence="3 4">
    <name type="scientific">Trematosphaeria pertusa</name>
    <dbReference type="NCBI Taxonomy" id="390896"/>
    <lineage>
        <taxon>Eukaryota</taxon>
        <taxon>Fungi</taxon>
        <taxon>Dikarya</taxon>
        <taxon>Ascomycota</taxon>
        <taxon>Pezizomycotina</taxon>
        <taxon>Dothideomycetes</taxon>
        <taxon>Pleosporomycetidae</taxon>
        <taxon>Pleosporales</taxon>
        <taxon>Massarineae</taxon>
        <taxon>Trematosphaeriaceae</taxon>
        <taxon>Trematosphaeria</taxon>
    </lineage>
</organism>
<dbReference type="Gene3D" id="3.40.640.10">
    <property type="entry name" value="Type I PLP-dependent aspartate aminotransferase-like (Major domain)"/>
    <property type="match status" value="2"/>
</dbReference>
<evidence type="ECO:0000313" key="3">
    <source>
        <dbReference type="EMBL" id="KAF2252936.1"/>
    </source>
</evidence>
<dbReference type="InterPro" id="IPR000192">
    <property type="entry name" value="Aminotrans_V_dom"/>
</dbReference>
<dbReference type="OrthoDB" id="10264306at2759"/>
<dbReference type="GeneID" id="54588026"/>
<dbReference type="Pfam" id="PF00266">
    <property type="entry name" value="Aminotran_5"/>
    <property type="match status" value="1"/>
</dbReference>
<dbReference type="EMBL" id="ML987191">
    <property type="protein sequence ID" value="KAF2252936.1"/>
    <property type="molecule type" value="Genomic_DNA"/>
</dbReference>
<keyword evidence="4" id="KW-1185">Reference proteome</keyword>
<dbReference type="InterPro" id="IPR015424">
    <property type="entry name" value="PyrdxlP-dep_Trfase"/>
</dbReference>
<dbReference type="InterPro" id="IPR015422">
    <property type="entry name" value="PyrdxlP-dep_Trfase_small"/>
</dbReference>
<dbReference type="AlphaFoldDB" id="A0A6A6IRD4"/>
<dbReference type="SUPFAM" id="SSF53383">
    <property type="entry name" value="PLP-dependent transferases"/>
    <property type="match status" value="1"/>
</dbReference>
<name>A0A6A6IRD4_9PLEO</name>
<evidence type="ECO:0000259" key="2">
    <source>
        <dbReference type="Pfam" id="PF00266"/>
    </source>
</evidence>
<feature type="region of interest" description="Disordered" evidence="1">
    <location>
        <begin position="401"/>
        <end position="450"/>
    </location>
</feature>
<dbReference type="PANTHER" id="PTHR14237">
    <property type="entry name" value="MOLYBDOPTERIN COFACTOR SULFURASE MOSC"/>
    <property type="match status" value="1"/>
</dbReference>
<dbReference type="InterPro" id="IPR015421">
    <property type="entry name" value="PyrdxlP-dep_Trfase_major"/>
</dbReference>
<dbReference type="RefSeq" id="XP_033687940.1">
    <property type="nucleotide sequence ID" value="XM_033834696.1"/>
</dbReference>
<evidence type="ECO:0000256" key="1">
    <source>
        <dbReference type="SAM" id="MobiDB-lite"/>
    </source>
</evidence>
<sequence>MEAFSKQMQSLLLANPHSALVSKPNVSHQIVEETRRKVLGLFKADPKRFDIVFVANATAGIKLVAEAFSGYSQGFDYYYHRDCHTSLVGQSDAYTLLDVAALVSTNPLDLSDHLAAPDFIVLSFYKMFGFPDLGALIVRKPAAHVFEHRKYFGGGTTEITVTGQPWHMRKEKALSSRLEDGTGATHSILALSCAIGTYRGAFGGFEDVSKHTGWLAKCLYEKLAGMKHVDGSPVCRIYKDPASTYGDARTQGATVTFNIRGMDGNWASAAKAGAMAAARDIHIRTGSLCNPAGMACALGLTADDYQRAYASGFRCNSDQDVMNGIPTGMVRVSFGAMSALSDVEAFVRFMGDCFVEKAGQASEPTLVTNVANVSEGGEESLQYSEHSAGSSLHRVKSITSDTARSAHQFARPRVPSPCLPPRPEPKGRSGEQDRVHLRLKGQPNHSNELG</sequence>
<feature type="domain" description="Aminotransferase class V" evidence="2">
    <location>
        <begin position="88"/>
        <end position="346"/>
    </location>
</feature>
<proteinExistence type="predicted"/>
<dbReference type="GO" id="GO:0043545">
    <property type="term" value="P:molybdopterin cofactor metabolic process"/>
    <property type="evidence" value="ECO:0007669"/>
    <property type="project" value="TreeGrafter"/>
</dbReference>
<dbReference type="Gene3D" id="3.90.1150.10">
    <property type="entry name" value="Aspartate Aminotransferase, domain 1"/>
    <property type="match status" value="1"/>
</dbReference>
<evidence type="ECO:0000313" key="4">
    <source>
        <dbReference type="Proteomes" id="UP000800094"/>
    </source>
</evidence>
<feature type="compositionally biased region" description="Basic and acidic residues" evidence="1">
    <location>
        <begin position="423"/>
        <end position="436"/>
    </location>
</feature>
<dbReference type="Proteomes" id="UP000800094">
    <property type="component" value="Unassembled WGS sequence"/>
</dbReference>
<accession>A0A6A6IRD4</accession>
<reference evidence="3" key="1">
    <citation type="journal article" date="2020" name="Stud. Mycol.">
        <title>101 Dothideomycetes genomes: a test case for predicting lifestyles and emergence of pathogens.</title>
        <authorList>
            <person name="Haridas S."/>
            <person name="Albert R."/>
            <person name="Binder M."/>
            <person name="Bloem J."/>
            <person name="Labutti K."/>
            <person name="Salamov A."/>
            <person name="Andreopoulos B."/>
            <person name="Baker S."/>
            <person name="Barry K."/>
            <person name="Bills G."/>
            <person name="Bluhm B."/>
            <person name="Cannon C."/>
            <person name="Castanera R."/>
            <person name="Culley D."/>
            <person name="Daum C."/>
            <person name="Ezra D."/>
            <person name="Gonzalez J."/>
            <person name="Henrissat B."/>
            <person name="Kuo A."/>
            <person name="Liang C."/>
            <person name="Lipzen A."/>
            <person name="Lutzoni F."/>
            <person name="Magnuson J."/>
            <person name="Mondo S."/>
            <person name="Nolan M."/>
            <person name="Ohm R."/>
            <person name="Pangilinan J."/>
            <person name="Park H.-J."/>
            <person name="Ramirez L."/>
            <person name="Alfaro M."/>
            <person name="Sun H."/>
            <person name="Tritt A."/>
            <person name="Yoshinaga Y."/>
            <person name="Zwiers L.-H."/>
            <person name="Turgeon B."/>
            <person name="Goodwin S."/>
            <person name="Spatafora J."/>
            <person name="Crous P."/>
            <person name="Grigoriev I."/>
        </authorList>
    </citation>
    <scope>NUCLEOTIDE SEQUENCE</scope>
    <source>
        <strain evidence="3">CBS 122368</strain>
    </source>
</reference>
<dbReference type="GO" id="GO:0008265">
    <property type="term" value="F:molybdenum cofactor sulfurtransferase activity"/>
    <property type="evidence" value="ECO:0007669"/>
    <property type="project" value="TreeGrafter"/>
</dbReference>
<keyword evidence="3" id="KW-0808">Transferase</keyword>